<keyword evidence="2" id="KW-0472">Membrane</keyword>
<evidence type="ECO:0000256" key="2">
    <source>
        <dbReference type="SAM" id="Phobius"/>
    </source>
</evidence>
<feature type="region of interest" description="Disordered" evidence="1">
    <location>
        <begin position="1"/>
        <end position="51"/>
    </location>
</feature>
<evidence type="ECO:0000313" key="3">
    <source>
        <dbReference type="EMBL" id="AGI85565.1"/>
    </source>
</evidence>
<feature type="transmembrane region" description="Helical" evidence="2">
    <location>
        <begin position="67"/>
        <end position="87"/>
    </location>
</feature>
<keyword evidence="2" id="KW-0812">Transmembrane</keyword>
<sequence>MLSEMNRRDERRAEKTVEKQLRRSSKEQERTLRRQKAENADDRSAIRERYRKKSAARMEKKSMFRTMIVSTVIIFCAFLFFELLLFIVSGDGGDLNTHLLNLADNSLAFVIGLTAMDAVMYVSQLQSRRRGESRAIIRHNRIVQPAIDMYLARKNMLITPPEREVRTFQIVSDFKIRDLKDMYGPSDIVTDAGRTKIETFRIQTKSLHKAMMNMVEDIDFDFNPEICDAAMRFINATTYGTAALDSLIAFGEEGMRSKRMTLIKQMKEEEDGGSLGDARAEMKNVYLVQQMIQEQEAAIKEYLTTINEMSDENSKNAAYDHYE</sequence>
<evidence type="ECO:0000256" key="1">
    <source>
        <dbReference type="SAM" id="MobiDB-lite"/>
    </source>
</evidence>
<evidence type="ECO:0000313" key="4">
    <source>
        <dbReference type="Proteomes" id="UP000012672"/>
    </source>
</evidence>
<dbReference type="Proteomes" id="UP000012672">
    <property type="component" value="Chromosome"/>
</dbReference>
<dbReference type="STRING" id="1236689.MMALV_08270"/>
<protein>
    <submittedName>
        <fullName evidence="3">Uncharacterized protein</fullName>
    </submittedName>
</protein>
<dbReference type="eggNOG" id="ENOG502N55V">
    <property type="taxonomic scope" value="Archaea"/>
</dbReference>
<keyword evidence="2" id="KW-1133">Transmembrane helix</keyword>
<reference evidence="3 4" key="1">
    <citation type="journal article" date="2012" name="J. Bacteriol.">
        <title>Genome sequence of 'Candidatus Methanomethylophilus alvus' Mx1201, a methanogenic archaeon from the human gut belonging to a seventh order of methanogens.</title>
        <authorList>
            <person name="Borrel G."/>
            <person name="Harris H.M."/>
            <person name="Tottey W."/>
            <person name="Mihajlovski A."/>
            <person name="Parisot N."/>
            <person name="Peyretaillade E."/>
            <person name="Peyret P."/>
            <person name="Gribaldo S."/>
            <person name="O'Toole P.W."/>
            <person name="Brugere J.F."/>
        </authorList>
    </citation>
    <scope>NUCLEOTIDE SEQUENCE [LARGE SCALE GENOMIC DNA]</scope>
    <source>
        <strain evidence="3 4">Mx1201</strain>
    </source>
</reference>
<keyword evidence="4" id="KW-1185">Reference proteome</keyword>
<name>M9SDQ9_METAX</name>
<dbReference type="KEGG" id="max:MMALV_08270"/>
<gene>
    <name evidence="3" type="ORF">MMALV_08270</name>
</gene>
<feature type="compositionally biased region" description="Basic and acidic residues" evidence="1">
    <location>
        <begin position="1"/>
        <end position="48"/>
    </location>
</feature>
<dbReference type="AlphaFoldDB" id="M9SDQ9"/>
<organism evidence="3 4">
    <name type="scientific">Methanomethylophilus alvi (strain Mx1201)</name>
    <dbReference type="NCBI Taxonomy" id="1236689"/>
    <lineage>
        <taxon>Archaea</taxon>
        <taxon>Methanobacteriati</taxon>
        <taxon>Thermoplasmatota</taxon>
        <taxon>Thermoplasmata</taxon>
        <taxon>Methanomassiliicoccales</taxon>
        <taxon>Methanomethylophilaceae</taxon>
        <taxon>Methanomethylophilus</taxon>
    </lineage>
</organism>
<proteinExistence type="predicted"/>
<accession>M9SDQ9</accession>
<feature type="transmembrane region" description="Helical" evidence="2">
    <location>
        <begin position="107"/>
        <end position="125"/>
    </location>
</feature>
<dbReference type="EMBL" id="CP004049">
    <property type="protein sequence ID" value="AGI85565.1"/>
    <property type="molecule type" value="Genomic_DNA"/>
</dbReference>
<dbReference type="HOGENOM" id="CLU_859445_0_0_2"/>
<dbReference type="InParanoid" id="M9SDQ9"/>